<dbReference type="PANTHER" id="PTHR17490">
    <property type="entry name" value="SUA5"/>
    <property type="match status" value="1"/>
</dbReference>
<evidence type="ECO:0000256" key="3">
    <source>
        <dbReference type="ARBA" id="ARBA00012584"/>
    </source>
</evidence>
<name>A0A366HXU7_9FIRM</name>
<evidence type="ECO:0000256" key="1">
    <source>
        <dbReference type="ARBA" id="ARBA00004496"/>
    </source>
</evidence>
<feature type="binding site" evidence="14">
    <location>
        <position position="152"/>
    </location>
    <ligand>
        <name>ATP</name>
        <dbReference type="ChEBI" id="CHEBI:30616"/>
    </ligand>
</feature>
<dbReference type="FunFam" id="3.40.50.11030:FF:000001">
    <property type="entry name" value="Threonylcarbamoyl-AMP synthase"/>
    <property type="match status" value="1"/>
</dbReference>
<feature type="binding site" evidence="14">
    <location>
        <position position="118"/>
    </location>
    <ligand>
        <name>ATP</name>
        <dbReference type="ChEBI" id="CHEBI:30616"/>
    </ligand>
</feature>
<feature type="binding site" evidence="14">
    <location>
        <position position="182"/>
    </location>
    <ligand>
        <name>L-threonine</name>
        <dbReference type="ChEBI" id="CHEBI:57926"/>
    </ligand>
</feature>
<evidence type="ECO:0000256" key="7">
    <source>
        <dbReference type="ARBA" id="ARBA00022694"/>
    </source>
</evidence>
<comment type="caution">
    <text evidence="16">The sequence shown here is derived from an EMBL/GenBank/DDBJ whole genome shotgun (WGS) entry which is preliminary data.</text>
</comment>
<feature type="binding site" evidence="14">
    <location>
        <position position="122"/>
    </location>
    <ligand>
        <name>L-threonine</name>
        <dbReference type="ChEBI" id="CHEBI:57926"/>
    </ligand>
</feature>
<feature type="binding site" evidence="14">
    <location>
        <position position="59"/>
    </location>
    <ligand>
        <name>ATP</name>
        <dbReference type="ChEBI" id="CHEBI:30616"/>
    </ligand>
</feature>
<evidence type="ECO:0000256" key="5">
    <source>
        <dbReference type="ARBA" id="ARBA00022490"/>
    </source>
</evidence>
<dbReference type="GO" id="GO:0000049">
    <property type="term" value="F:tRNA binding"/>
    <property type="evidence" value="ECO:0007669"/>
    <property type="project" value="TreeGrafter"/>
</dbReference>
<dbReference type="GO" id="GO:0003725">
    <property type="term" value="F:double-stranded RNA binding"/>
    <property type="evidence" value="ECO:0007669"/>
    <property type="project" value="UniProtKB-UniRule"/>
</dbReference>
<keyword evidence="6 13" id="KW-0808">Transferase</keyword>
<protein>
    <recommendedName>
        <fullName evidence="4 13">Threonylcarbamoyl-AMP synthase</fullName>
        <shortName evidence="13">TC-AMP synthase</shortName>
        <ecNumber evidence="3 13">2.7.7.87</ecNumber>
    </recommendedName>
    <alternativeName>
        <fullName evidence="11 13">L-threonylcarbamoyladenylate synthase</fullName>
    </alternativeName>
</protein>
<dbReference type="InterPro" id="IPR038385">
    <property type="entry name" value="Sua5/YwlC_C"/>
</dbReference>
<comment type="similarity">
    <text evidence="2 13">Belongs to the SUA5 family.</text>
</comment>
<dbReference type="EMBL" id="QNRX01000022">
    <property type="protein sequence ID" value="RBP58596.1"/>
    <property type="molecule type" value="Genomic_DNA"/>
</dbReference>
<dbReference type="GO" id="GO:0008033">
    <property type="term" value="P:tRNA processing"/>
    <property type="evidence" value="ECO:0007669"/>
    <property type="project" value="UniProtKB-KW"/>
</dbReference>
<dbReference type="Pfam" id="PF03481">
    <property type="entry name" value="Sua5_C"/>
    <property type="match status" value="1"/>
</dbReference>
<dbReference type="NCBIfam" id="TIGR00057">
    <property type="entry name" value="L-threonylcarbamoyladenylate synthase"/>
    <property type="match status" value="1"/>
</dbReference>
<dbReference type="Gene3D" id="3.90.870.10">
    <property type="entry name" value="DHBP synthase"/>
    <property type="match status" value="1"/>
</dbReference>
<dbReference type="GO" id="GO:0005737">
    <property type="term" value="C:cytoplasm"/>
    <property type="evidence" value="ECO:0007669"/>
    <property type="project" value="UniProtKB-SubCell"/>
</dbReference>
<evidence type="ECO:0000256" key="9">
    <source>
        <dbReference type="ARBA" id="ARBA00022741"/>
    </source>
</evidence>
<dbReference type="PIRSF" id="PIRSF004930">
    <property type="entry name" value="Tln_factor_SUA5"/>
    <property type="match status" value="1"/>
</dbReference>
<dbReference type="FunFam" id="3.90.870.10:FF:000008">
    <property type="entry name" value="Threonylcarbamoyl-AMP synthase"/>
    <property type="match status" value="1"/>
</dbReference>
<comment type="subcellular location">
    <subcellularLocation>
        <location evidence="1 13">Cytoplasm</location>
    </subcellularLocation>
</comment>
<dbReference type="InterPro" id="IPR006070">
    <property type="entry name" value="Sua5-like_dom"/>
</dbReference>
<feature type="binding site" evidence="14">
    <location>
        <position position="142"/>
    </location>
    <ligand>
        <name>L-threonine</name>
        <dbReference type="ChEBI" id="CHEBI:57926"/>
    </ligand>
</feature>
<evidence type="ECO:0000256" key="13">
    <source>
        <dbReference type="PIRNR" id="PIRNR004930"/>
    </source>
</evidence>
<keyword evidence="5 13" id="KW-0963">Cytoplasm</keyword>
<dbReference type="GO" id="GO:0061710">
    <property type="term" value="F:L-threonylcarbamoyladenylate synthase"/>
    <property type="evidence" value="ECO:0007669"/>
    <property type="project" value="UniProtKB-EC"/>
</dbReference>
<dbReference type="InterPro" id="IPR017945">
    <property type="entry name" value="DHBP_synth_RibB-like_a/b_dom"/>
</dbReference>
<dbReference type="Proteomes" id="UP000253490">
    <property type="component" value="Unassembled WGS sequence"/>
</dbReference>
<feature type="binding site" evidence="14">
    <location>
        <position position="68"/>
    </location>
    <ligand>
        <name>L-threonine</name>
        <dbReference type="ChEBI" id="CHEBI:57926"/>
    </ligand>
</feature>
<dbReference type="Gene3D" id="3.40.50.11030">
    <property type="entry name" value="Threonylcarbamoyl-AMP synthase, C-terminal domain"/>
    <property type="match status" value="1"/>
</dbReference>
<dbReference type="PANTHER" id="PTHR17490:SF16">
    <property type="entry name" value="THREONYLCARBAMOYL-AMP SYNTHASE"/>
    <property type="match status" value="1"/>
</dbReference>
<comment type="catalytic activity">
    <reaction evidence="12 13">
        <text>L-threonine + hydrogencarbonate + ATP = L-threonylcarbamoyladenylate + diphosphate + H2O</text>
        <dbReference type="Rhea" id="RHEA:36407"/>
        <dbReference type="ChEBI" id="CHEBI:15377"/>
        <dbReference type="ChEBI" id="CHEBI:17544"/>
        <dbReference type="ChEBI" id="CHEBI:30616"/>
        <dbReference type="ChEBI" id="CHEBI:33019"/>
        <dbReference type="ChEBI" id="CHEBI:57926"/>
        <dbReference type="ChEBI" id="CHEBI:73682"/>
        <dbReference type="EC" id="2.7.7.87"/>
    </reaction>
</comment>
<evidence type="ECO:0000256" key="4">
    <source>
        <dbReference type="ARBA" id="ARBA00015492"/>
    </source>
</evidence>
<evidence type="ECO:0000256" key="14">
    <source>
        <dbReference type="PIRSR" id="PIRSR004930-1"/>
    </source>
</evidence>
<proteinExistence type="inferred from homology"/>
<dbReference type="GO" id="GO:0005524">
    <property type="term" value="F:ATP binding"/>
    <property type="evidence" value="ECO:0007669"/>
    <property type="project" value="UniProtKB-UniRule"/>
</dbReference>
<evidence type="ECO:0000313" key="17">
    <source>
        <dbReference type="Proteomes" id="UP000253490"/>
    </source>
</evidence>
<evidence type="ECO:0000256" key="6">
    <source>
        <dbReference type="ARBA" id="ARBA00022679"/>
    </source>
</evidence>
<sequence>MTKVFNISSENLNMELIRQAADIINNKGTVAMPTETVYGLGADGLNEEAVKKIYIAKGRPSDNPLILHISNMNMLEKLVEEIPETAKLLAKTFWPGPLTMIFKKSSIVPRIITAGLETVAIRMPSNKIARCLIEEANTPIAAPSANISGKPSPTKAKHVIEDLDGRIDAIITSDDSTIGLESTVIDLTEPIPNILRPGAITFEAIKEVIGQVQIDQAILHQTTRIKAKSPGMKYKHYAPKAPMKIIKGDRVKVVKAINELTQEYQKQGKKVGVLATEETKKEYKADKVITMGQRSKPDTIMAKLFDSLRAFDEEDIQIILSEGFSNQGKELAISNRLNKAAGFDIIEVE</sequence>
<feature type="domain" description="YrdC-like" evidence="15">
    <location>
        <begin position="14"/>
        <end position="200"/>
    </location>
</feature>
<feature type="binding site" evidence="14">
    <location>
        <position position="196"/>
    </location>
    <ligand>
        <name>ATP</name>
        <dbReference type="ChEBI" id="CHEBI:30616"/>
    </ligand>
</feature>
<dbReference type="SUPFAM" id="SSF55821">
    <property type="entry name" value="YrdC/RibB"/>
    <property type="match status" value="1"/>
</dbReference>
<keyword evidence="10 13" id="KW-0067">ATP-binding</keyword>
<feature type="binding site" evidence="14">
    <location>
        <position position="36"/>
    </location>
    <ligand>
        <name>L-threonine</name>
        <dbReference type="ChEBI" id="CHEBI:57926"/>
    </ligand>
</feature>
<dbReference type="InterPro" id="IPR010923">
    <property type="entry name" value="T(6)A37_SUA5"/>
</dbReference>
<dbReference type="OrthoDB" id="9814580at2"/>
<keyword evidence="8 13" id="KW-0548">Nucleotidyltransferase</keyword>
<dbReference type="PROSITE" id="PS51163">
    <property type="entry name" value="YRDC"/>
    <property type="match status" value="1"/>
</dbReference>
<dbReference type="InterPro" id="IPR005145">
    <property type="entry name" value="Sua5_C"/>
</dbReference>
<evidence type="ECO:0000313" key="16">
    <source>
        <dbReference type="EMBL" id="RBP58596.1"/>
    </source>
</evidence>
<dbReference type="GO" id="GO:0006450">
    <property type="term" value="P:regulation of translational fidelity"/>
    <property type="evidence" value="ECO:0007669"/>
    <property type="project" value="TreeGrafter"/>
</dbReference>
<accession>A0A366HXU7</accession>
<feature type="binding site" evidence="14">
    <location>
        <position position="144"/>
    </location>
    <ligand>
        <name>ATP</name>
        <dbReference type="ChEBI" id="CHEBI:30616"/>
    </ligand>
</feature>
<comment type="function">
    <text evidence="13">Required for the formation of a threonylcarbamoyl group on adenosine at position 37 (t(6)A37) in tRNAs that read codons beginning with adenine.</text>
</comment>
<evidence type="ECO:0000256" key="10">
    <source>
        <dbReference type="ARBA" id="ARBA00022840"/>
    </source>
</evidence>
<evidence type="ECO:0000259" key="15">
    <source>
        <dbReference type="PROSITE" id="PS51163"/>
    </source>
</evidence>
<dbReference type="RefSeq" id="WP_113921666.1">
    <property type="nucleotide sequence ID" value="NZ_QNRX01000022.1"/>
</dbReference>
<evidence type="ECO:0000256" key="12">
    <source>
        <dbReference type="ARBA" id="ARBA00048366"/>
    </source>
</evidence>
<organism evidence="16 17">
    <name type="scientific">Alkalibaculum bacchi</name>
    <dbReference type="NCBI Taxonomy" id="645887"/>
    <lineage>
        <taxon>Bacteria</taxon>
        <taxon>Bacillati</taxon>
        <taxon>Bacillota</taxon>
        <taxon>Clostridia</taxon>
        <taxon>Eubacteriales</taxon>
        <taxon>Eubacteriaceae</taxon>
        <taxon>Alkalibaculum</taxon>
    </lineage>
</organism>
<evidence type="ECO:0000256" key="2">
    <source>
        <dbReference type="ARBA" id="ARBA00007663"/>
    </source>
</evidence>
<dbReference type="InterPro" id="IPR050156">
    <property type="entry name" value="TC-AMP_synthase_SUA5"/>
</dbReference>
<gene>
    <name evidence="16" type="ORF">DES36_12221</name>
</gene>
<evidence type="ECO:0000256" key="8">
    <source>
        <dbReference type="ARBA" id="ARBA00022695"/>
    </source>
</evidence>
<feature type="binding site" evidence="14">
    <location>
        <position position="63"/>
    </location>
    <ligand>
        <name>ATP</name>
        <dbReference type="ChEBI" id="CHEBI:30616"/>
    </ligand>
</feature>
<reference evidence="16 17" key="1">
    <citation type="submission" date="2018-06" db="EMBL/GenBank/DDBJ databases">
        <title>Genomic Encyclopedia of Type Strains, Phase IV (KMG-IV): sequencing the most valuable type-strain genomes for metagenomic binning, comparative biology and taxonomic classification.</title>
        <authorList>
            <person name="Goeker M."/>
        </authorList>
    </citation>
    <scope>NUCLEOTIDE SEQUENCE [LARGE SCALE GENOMIC DNA]</scope>
    <source>
        <strain evidence="16 17">DSM 22112</strain>
    </source>
</reference>
<keyword evidence="9 13" id="KW-0547">Nucleotide-binding</keyword>
<dbReference type="Pfam" id="PF01300">
    <property type="entry name" value="Sua5_yciO_yrdC"/>
    <property type="match status" value="1"/>
</dbReference>
<keyword evidence="17" id="KW-1185">Reference proteome</keyword>
<dbReference type="EC" id="2.7.7.87" evidence="3 13"/>
<dbReference type="AlphaFoldDB" id="A0A366HXU7"/>
<keyword evidence="7 13" id="KW-0819">tRNA processing</keyword>
<feature type="binding site" evidence="14">
    <location>
        <position position="237"/>
    </location>
    <ligand>
        <name>ATP</name>
        <dbReference type="ChEBI" id="CHEBI:30616"/>
    </ligand>
</feature>
<evidence type="ECO:0000256" key="11">
    <source>
        <dbReference type="ARBA" id="ARBA00029774"/>
    </source>
</evidence>